<feature type="region of interest" description="Disordered" evidence="5">
    <location>
        <begin position="157"/>
        <end position="207"/>
    </location>
</feature>
<feature type="compositionally biased region" description="Polar residues" evidence="5">
    <location>
        <begin position="163"/>
        <end position="175"/>
    </location>
</feature>
<feature type="region of interest" description="Disordered" evidence="5">
    <location>
        <begin position="229"/>
        <end position="291"/>
    </location>
</feature>
<evidence type="ECO:0000313" key="7">
    <source>
        <dbReference type="EMBL" id="OSD00852.1"/>
    </source>
</evidence>
<accession>A0A1Y2ILL6</accession>
<feature type="region of interest" description="Disordered" evidence="5">
    <location>
        <begin position="117"/>
        <end position="143"/>
    </location>
</feature>
<keyword evidence="4" id="KW-0206">Cytoskeleton</keyword>
<feature type="compositionally biased region" description="Basic and acidic residues" evidence="5">
    <location>
        <begin position="685"/>
        <end position="694"/>
    </location>
</feature>
<organism evidence="7 8">
    <name type="scientific">Trametes coccinea (strain BRFM310)</name>
    <name type="common">Pycnoporus coccineus</name>
    <dbReference type="NCBI Taxonomy" id="1353009"/>
    <lineage>
        <taxon>Eukaryota</taxon>
        <taxon>Fungi</taxon>
        <taxon>Dikarya</taxon>
        <taxon>Basidiomycota</taxon>
        <taxon>Agaricomycotina</taxon>
        <taxon>Agaricomycetes</taxon>
        <taxon>Polyporales</taxon>
        <taxon>Polyporaceae</taxon>
        <taxon>Trametes</taxon>
    </lineage>
</organism>
<proteinExistence type="inferred from homology"/>
<protein>
    <recommendedName>
        <fullName evidence="6">TPX2 C-terminal domain-containing protein</fullName>
    </recommendedName>
</protein>
<evidence type="ECO:0000256" key="5">
    <source>
        <dbReference type="SAM" id="MobiDB-lite"/>
    </source>
</evidence>
<feature type="compositionally biased region" description="Polar residues" evidence="5">
    <location>
        <begin position="514"/>
        <end position="524"/>
    </location>
</feature>
<feature type="region of interest" description="Disordered" evidence="5">
    <location>
        <begin position="437"/>
        <end position="713"/>
    </location>
</feature>
<keyword evidence="3" id="KW-0963">Cytoplasm</keyword>
<feature type="compositionally biased region" description="Low complexity" evidence="5">
    <location>
        <begin position="78"/>
        <end position="94"/>
    </location>
</feature>
<name>A0A1Y2ILL6_TRAC3</name>
<feature type="compositionally biased region" description="Basic and acidic residues" evidence="5">
    <location>
        <begin position="753"/>
        <end position="791"/>
    </location>
</feature>
<comment type="subcellular location">
    <subcellularLocation>
        <location evidence="1">Cytoplasm</location>
        <location evidence="1">Cytoskeleton</location>
    </subcellularLocation>
</comment>
<feature type="domain" description="TPX2 C-terminal" evidence="6">
    <location>
        <begin position="749"/>
        <end position="817"/>
    </location>
</feature>
<dbReference type="EMBL" id="KZ084115">
    <property type="protein sequence ID" value="OSD00852.1"/>
    <property type="molecule type" value="Genomic_DNA"/>
</dbReference>
<evidence type="ECO:0000256" key="2">
    <source>
        <dbReference type="ARBA" id="ARBA00005885"/>
    </source>
</evidence>
<feature type="region of interest" description="Disordered" evidence="5">
    <location>
        <begin position="309"/>
        <end position="338"/>
    </location>
</feature>
<evidence type="ECO:0000256" key="4">
    <source>
        <dbReference type="ARBA" id="ARBA00023212"/>
    </source>
</evidence>
<dbReference type="InterPro" id="IPR027329">
    <property type="entry name" value="TPX2_C"/>
</dbReference>
<feature type="region of interest" description="Disordered" evidence="5">
    <location>
        <begin position="381"/>
        <end position="418"/>
    </location>
</feature>
<feature type="compositionally biased region" description="Low complexity" evidence="5">
    <location>
        <begin position="536"/>
        <end position="565"/>
    </location>
</feature>
<reference evidence="7 8" key="1">
    <citation type="journal article" date="2015" name="Biotechnol. Biofuels">
        <title>Enhanced degradation of softwood versus hardwood by the white-rot fungus Pycnoporus coccineus.</title>
        <authorList>
            <person name="Couturier M."/>
            <person name="Navarro D."/>
            <person name="Chevret D."/>
            <person name="Henrissat B."/>
            <person name="Piumi F."/>
            <person name="Ruiz-Duenas F.J."/>
            <person name="Martinez A.T."/>
            <person name="Grigoriev I.V."/>
            <person name="Riley R."/>
            <person name="Lipzen A."/>
            <person name="Berrin J.G."/>
            <person name="Master E.R."/>
            <person name="Rosso M.N."/>
        </authorList>
    </citation>
    <scope>NUCLEOTIDE SEQUENCE [LARGE SCALE GENOMIC DNA]</scope>
    <source>
        <strain evidence="7 8">BRFM310</strain>
    </source>
</reference>
<feature type="region of interest" description="Disordered" evidence="5">
    <location>
        <begin position="77"/>
        <end position="96"/>
    </location>
</feature>
<evidence type="ECO:0000256" key="1">
    <source>
        <dbReference type="ARBA" id="ARBA00004245"/>
    </source>
</evidence>
<feature type="compositionally biased region" description="Basic and acidic residues" evidence="5">
    <location>
        <begin position="626"/>
        <end position="651"/>
    </location>
</feature>
<feature type="compositionally biased region" description="Basic and acidic residues" evidence="5">
    <location>
        <begin position="590"/>
        <end position="599"/>
    </location>
</feature>
<sequence length="822" mass="88039">MGDLSLRHIPDMSDASAIADLSDASFQIPRAVGNTDDLLMADDTIDFFNSANDTLSTPVPSPKPRVLPPLTLAELTPRSKPAAAAPVPSSLLRPRPGVATPFKAVVSRELSAAISEDLSPFRHRDPSFQLPSSQAGGEDLLMSDDADDFLGQEEPSLDAVPRSAQSPLTLSQLTPGPSMHMRRVSSVSPERSPSPIPSRIPNVDRDRRTSVENVEEYSTVIHAIVPDAVSMNPTTSEPPHDSHVDQSPVARPADNGNIKEPQKTTLAAKQKKLPGGDKAKRKRVTPTAAVSKPAKLKPLTASIARRVSNAGRKPVPGVRRRPLQGANTSRCTAGTSNRRVDNIAQSTSSVIRTSVNPAQSGGLADALLSFGQKLLANAASSEHYREGSTESGTGSTSTSGASTVASAQPPKDQQSDAMLSGPLVQKPVQDSNYLTLSQLSPRKPGIDGSVPLSTTRSGLTAEEQTPAEACHQQTSGPQVSELERPTSPMRSSIKRAGSPTNEPDAHRRKRSKKTSVPSAPTSSRECAPRRPALQPSRARNASAAASAAGAVRVRRVVSASASGANLQTKATVETRKPATLTVRSVSRTASGREDGEAKRTAAPLRAARIDSDRGGQALSASGGDSSRGEPQREDSPGVEEHQQQERYDGHAIIRGASTADRPSAKLPSVKPTRPVEFQFATSTRIDSRRTDLEKSGSSSGGSNGASLRRSKAPAVHPIPDFKALHAMQESLLAQRKAEITPVVPQPIPFQTEMRAHEREKFEEARRAREAELERQREERRRQQELEEEREIKELRKRAVPKANEVPEWYAFAPKKSKAGTGK</sequence>
<evidence type="ECO:0000313" key="8">
    <source>
        <dbReference type="Proteomes" id="UP000193067"/>
    </source>
</evidence>
<gene>
    <name evidence="7" type="ORF">PYCCODRAFT_1436916</name>
</gene>
<feature type="compositionally biased region" description="Low complexity" evidence="5">
    <location>
        <begin position="389"/>
        <end position="407"/>
    </location>
</feature>
<evidence type="ECO:0000256" key="3">
    <source>
        <dbReference type="ARBA" id="ARBA00022490"/>
    </source>
</evidence>
<comment type="similarity">
    <text evidence="2">Belongs to the TPX2 family.</text>
</comment>
<dbReference type="OrthoDB" id="3242303at2759"/>
<dbReference type="GO" id="GO:0005856">
    <property type="term" value="C:cytoskeleton"/>
    <property type="evidence" value="ECO:0007669"/>
    <property type="project" value="UniProtKB-SubCell"/>
</dbReference>
<feature type="region of interest" description="Disordered" evidence="5">
    <location>
        <begin position="743"/>
        <end position="791"/>
    </location>
</feature>
<dbReference type="Proteomes" id="UP000193067">
    <property type="component" value="Unassembled WGS sequence"/>
</dbReference>
<evidence type="ECO:0000259" key="6">
    <source>
        <dbReference type="Pfam" id="PF06886"/>
    </source>
</evidence>
<keyword evidence="8" id="KW-1185">Reference proteome</keyword>
<dbReference type="STRING" id="1353009.A0A1Y2ILL6"/>
<dbReference type="Pfam" id="PF06886">
    <property type="entry name" value="TPX2"/>
    <property type="match status" value="1"/>
</dbReference>
<feature type="compositionally biased region" description="Polar residues" evidence="5">
    <location>
        <begin position="325"/>
        <end position="338"/>
    </location>
</feature>
<dbReference type="AlphaFoldDB" id="A0A1Y2ILL6"/>